<accession>A0A562RGS6</accession>
<keyword evidence="2" id="KW-1185">Reference proteome</keyword>
<evidence type="ECO:0000313" key="1">
    <source>
        <dbReference type="EMBL" id="TWI68248.1"/>
    </source>
</evidence>
<name>A0A562RGS6_9BRAD</name>
<evidence type="ECO:0000313" key="2">
    <source>
        <dbReference type="Proteomes" id="UP000316291"/>
    </source>
</evidence>
<proteinExistence type="predicted"/>
<dbReference type="AlphaFoldDB" id="A0A562RGS6"/>
<dbReference type="EMBL" id="VLLA01000010">
    <property type="protein sequence ID" value="TWI68248.1"/>
    <property type="molecule type" value="Genomic_DNA"/>
</dbReference>
<reference evidence="1 2" key="1">
    <citation type="journal article" date="2015" name="Stand. Genomic Sci.">
        <title>Genomic Encyclopedia of Bacterial and Archaeal Type Strains, Phase III: the genomes of soil and plant-associated and newly described type strains.</title>
        <authorList>
            <person name="Whitman W.B."/>
            <person name="Woyke T."/>
            <person name="Klenk H.P."/>
            <person name="Zhou Y."/>
            <person name="Lilburn T.G."/>
            <person name="Beck B.J."/>
            <person name="De Vos P."/>
            <person name="Vandamme P."/>
            <person name="Eisen J.A."/>
            <person name="Garrity G."/>
            <person name="Hugenholtz P."/>
            <person name="Kyrpides N.C."/>
        </authorList>
    </citation>
    <scope>NUCLEOTIDE SEQUENCE [LARGE SCALE GENOMIC DNA]</scope>
    <source>
        <strain evidence="1 2">CGMCC 1.10948</strain>
    </source>
</reference>
<dbReference type="Proteomes" id="UP000316291">
    <property type="component" value="Unassembled WGS sequence"/>
</dbReference>
<gene>
    <name evidence="1" type="ORF">IQ16_04092</name>
</gene>
<dbReference type="RefSeq" id="WP_080648101.1">
    <property type="nucleotide sequence ID" value="NZ_VLLA01000010.1"/>
</dbReference>
<protein>
    <submittedName>
        <fullName evidence="1">Uncharacterized protein</fullName>
    </submittedName>
</protein>
<sequence length="65" mass="7242">MKVIVDETGEVIAIATDDHILLGGHHRLAVAGSMGKRLFWRDTGEPVKLDLFFKHHPHGNSRRSA</sequence>
<dbReference type="OrthoDB" id="8242400at2"/>
<comment type="caution">
    <text evidence="1">The sequence shown here is derived from an EMBL/GenBank/DDBJ whole genome shotgun (WGS) entry which is preliminary data.</text>
</comment>
<organism evidence="1 2">
    <name type="scientific">Bradyrhizobium huanghuaihaiense</name>
    <dbReference type="NCBI Taxonomy" id="990078"/>
    <lineage>
        <taxon>Bacteria</taxon>
        <taxon>Pseudomonadati</taxon>
        <taxon>Pseudomonadota</taxon>
        <taxon>Alphaproteobacteria</taxon>
        <taxon>Hyphomicrobiales</taxon>
        <taxon>Nitrobacteraceae</taxon>
        <taxon>Bradyrhizobium</taxon>
    </lineage>
</organism>